<name>A0A2H3DPX9_ARMGA</name>
<sequence>MSGTQMWGNFERGSYFLKGNTTRLGFARYCSSPSNVKALQQSSPKRGTRPSTQCRFSISIIQGDSTGAGLPTNSPSPEQYSEVLIPSSHPSSRAPVSTNPFNGSWRGPTIQGRLGSLTFAQVKATLFSSPSSRPPFILSHRWCKEAIFSPRRLRLHQYESKKILGRKMSLERCIPEPWYSLFGTYSLTAI</sequence>
<gene>
    <name evidence="2" type="ORF">ARMGADRAFT_1032170</name>
</gene>
<feature type="compositionally biased region" description="Polar residues" evidence="1">
    <location>
        <begin position="65"/>
        <end position="79"/>
    </location>
</feature>
<evidence type="ECO:0000313" key="3">
    <source>
        <dbReference type="Proteomes" id="UP000217790"/>
    </source>
</evidence>
<keyword evidence="3" id="KW-1185">Reference proteome</keyword>
<dbReference type="AlphaFoldDB" id="A0A2H3DPX9"/>
<dbReference type="InParanoid" id="A0A2H3DPX9"/>
<feature type="compositionally biased region" description="Polar residues" evidence="1">
    <location>
        <begin position="88"/>
        <end position="102"/>
    </location>
</feature>
<protein>
    <submittedName>
        <fullName evidence="2">Uncharacterized protein</fullName>
    </submittedName>
</protein>
<evidence type="ECO:0000313" key="2">
    <source>
        <dbReference type="EMBL" id="PBK91127.1"/>
    </source>
</evidence>
<proteinExistence type="predicted"/>
<evidence type="ECO:0000256" key="1">
    <source>
        <dbReference type="SAM" id="MobiDB-lite"/>
    </source>
</evidence>
<reference evidence="3" key="1">
    <citation type="journal article" date="2017" name="Nat. Ecol. Evol.">
        <title>Genome expansion and lineage-specific genetic innovations in the forest pathogenic fungi Armillaria.</title>
        <authorList>
            <person name="Sipos G."/>
            <person name="Prasanna A.N."/>
            <person name="Walter M.C."/>
            <person name="O'Connor E."/>
            <person name="Balint B."/>
            <person name="Krizsan K."/>
            <person name="Kiss B."/>
            <person name="Hess J."/>
            <person name="Varga T."/>
            <person name="Slot J."/>
            <person name="Riley R."/>
            <person name="Boka B."/>
            <person name="Rigling D."/>
            <person name="Barry K."/>
            <person name="Lee J."/>
            <person name="Mihaltcheva S."/>
            <person name="LaButti K."/>
            <person name="Lipzen A."/>
            <person name="Waldron R."/>
            <person name="Moloney N.M."/>
            <person name="Sperisen C."/>
            <person name="Kredics L."/>
            <person name="Vagvoelgyi C."/>
            <person name="Patrignani A."/>
            <person name="Fitzpatrick D."/>
            <person name="Nagy I."/>
            <person name="Doyle S."/>
            <person name="Anderson J.B."/>
            <person name="Grigoriev I.V."/>
            <person name="Gueldener U."/>
            <person name="Muensterkoetter M."/>
            <person name="Nagy L.G."/>
        </authorList>
    </citation>
    <scope>NUCLEOTIDE SEQUENCE [LARGE SCALE GENOMIC DNA]</scope>
    <source>
        <strain evidence="3">Ar21-2</strain>
    </source>
</reference>
<organism evidence="2 3">
    <name type="scientific">Armillaria gallica</name>
    <name type="common">Bulbous honey fungus</name>
    <name type="synonym">Armillaria bulbosa</name>
    <dbReference type="NCBI Taxonomy" id="47427"/>
    <lineage>
        <taxon>Eukaryota</taxon>
        <taxon>Fungi</taxon>
        <taxon>Dikarya</taxon>
        <taxon>Basidiomycota</taxon>
        <taxon>Agaricomycotina</taxon>
        <taxon>Agaricomycetes</taxon>
        <taxon>Agaricomycetidae</taxon>
        <taxon>Agaricales</taxon>
        <taxon>Marasmiineae</taxon>
        <taxon>Physalacriaceae</taxon>
        <taxon>Armillaria</taxon>
    </lineage>
</organism>
<feature type="region of interest" description="Disordered" evidence="1">
    <location>
        <begin position="65"/>
        <end position="102"/>
    </location>
</feature>
<accession>A0A2H3DPX9</accession>
<dbReference type="EMBL" id="KZ293663">
    <property type="protein sequence ID" value="PBK91127.1"/>
    <property type="molecule type" value="Genomic_DNA"/>
</dbReference>
<dbReference type="Proteomes" id="UP000217790">
    <property type="component" value="Unassembled WGS sequence"/>
</dbReference>